<dbReference type="GO" id="GO:0003677">
    <property type="term" value="F:DNA binding"/>
    <property type="evidence" value="ECO:0007669"/>
    <property type="project" value="UniProtKB-KW"/>
</dbReference>
<evidence type="ECO:0000313" key="7">
    <source>
        <dbReference type="Proteomes" id="UP000523079"/>
    </source>
</evidence>
<dbReference type="InterPro" id="IPR007627">
    <property type="entry name" value="RNA_pol_sigma70_r2"/>
</dbReference>
<evidence type="ECO:0000256" key="1">
    <source>
        <dbReference type="ARBA" id="ARBA00023015"/>
    </source>
</evidence>
<organism evidence="6 7">
    <name type="scientific">Microlunatus kandeliicorticis</name>
    <dbReference type="NCBI Taxonomy" id="1759536"/>
    <lineage>
        <taxon>Bacteria</taxon>
        <taxon>Bacillati</taxon>
        <taxon>Actinomycetota</taxon>
        <taxon>Actinomycetes</taxon>
        <taxon>Propionibacteriales</taxon>
        <taxon>Propionibacteriaceae</taxon>
        <taxon>Microlunatus</taxon>
    </lineage>
</organism>
<dbReference type="EMBL" id="JACGWT010000006">
    <property type="protein sequence ID" value="MBA8795796.1"/>
    <property type="molecule type" value="Genomic_DNA"/>
</dbReference>
<dbReference type="NCBIfam" id="TIGR02937">
    <property type="entry name" value="sigma70-ECF"/>
    <property type="match status" value="1"/>
</dbReference>
<dbReference type="InterPro" id="IPR036388">
    <property type="entry name" value="WH-like_DNA-bd_sf"/>
</dbReference>
<dbReference type="InterPro" id="IPR013325">
    <property type="entry name" value="RNA_pol_sigma_r2"/>
</dbReference>
<dbReference type="Gene3D" id="1.10.10.10">
    <property type="entry name" value="Winged helix-like DNA-binding domain superfamily/Winged helix DNA-binding domain"/>
    <property type="match status" value="2"/>
</dbReference>
<evidence type="ECO:0000256" key="2">
    <source>
        <dbReference type="ARBA" id="ARBA00023082"/>
    </source>
</evidence>
<keyword evidence="1" id="KW-0805">Transcription regulation</keyword>
<keyword evidence="7" id="KW-1185">Reference proteome</keyword>
<accession>A0A7W3P764</accession>
<dbReference type="SUPFAM" id="SSF88946">
    <property type="entry name" value="Sigma2 domain of RNA polymerase sigma factors"/>
    <property type="match status" value="1"/>
</dbReference>
<dbReference type="AlphaFoldDB" id="A0A7W3P764"/>
<dbReference type="GO" id="GO:0006352">
    <property type="term" value="P:DNA-templated transcription initiation"/>
    <property type="evidence" value="ECO:0007669"/>
    <property type="project" value="InterPro"/>
</dbReference>
<dbReference type="InterPro" id="IPR009042">
    <property type="entry name" value="RNA_pol_sigma70_r1_2"/>
</dbReference>
<dbReference type="GO" id="GO:0016987">
    <property type="term" value="F:sigma factor activity"/>
    <property type="evidence" value="ECO:0007669"/>
    <property type="project" value="UniProtKB-KW"/>
</dbReference>
<evidence type="ECO:0000256" key="4">
    <source>
        <dbReference type="ARBA" id="ARBA00023163"/>
    </source>
</evidence>
<protein>
    <submittedName>
        <fullName evidence="6">RNA polymerase sigma factor (Sigma-70 family)</fullName>
    </submittedName>
</protein>
<dbReference type="InterPro" id="IPR000943">
    <property type="entry name" value="RNA_pol_sigma70"/>
</dbReference>
<dbReference type="InterPro" id="IPR013324">
    <property type="entry name" value="RNA_pol_sigma_r3/r4-like"/>
</dbReference>
<dbReference type="Gene3D" id="1.20.120.1810">
    <property type="match status" value="1"/>
</dbReference>
<dbReference type="Pfam" id="PF04542">
    <property type="entry name" value="Sigma70_r2"/>
    <property type="match status" value="1"/>
</dbReference>
<keyword evidence="3" id="KW-0238">DNA-binding</keyword>
<dbReference type="InterPro" id="IPR014284">
    <property type="entry name" value="RNA_pol_sigma-70_dom"/>
</dbReference>
<dbReference type="PRINTS" id="PR00046">
    <property type="entry name" value="SIGMA70FCT"/>
</dbReference>
<gene>
    <name evidence="6" type="ORF">FHX74_003437</name>
</gene>
<evidence type="ECO:0000259" key="5">
    <source>
        <dbReference type="PROSITE" id="PS00715"/>
    </source>
</evidence>
<keyword evidence="4" id="KW-0804">Transcription</keyword>
<dbReference type="SUPFAM" id="SSF88659">
    <property type="entry name" value="Sigma3 and sigma4 domains of RNA polymerase sigma factors"/>
    <property type="match status" value="2"/>
</dbReference>
<reference evidence="6 7" key="1">
    <citation type="submission" date="2020-07" db="EMBL/GenBank/DDBJ databases">
        <title>Sequencing the genomes of 1000 actinobacteria strains.</title>
        <authorList>
            <person name="Klenk H.-P."/>
        </authorList>
    </citation>
    <scope>NUCLEOTIDE SEQUENCE [LARGE SCALE GENOMIC DNA]</scope>
    <source>
        <strain evidence="6 7">DSM 100723</strain>
    </source>
</reference>
<comment type="caution">
    <text evidence="6">The sequence shown here is derived from an EMBL/GenBank/DDBJ whole genome shotgun (WGS) entry which is preliminary data.</text>
</comment>
<evidence type="ECO:0000256" key="3">
    <source>
        <dbReference type="ARBA" id="ARBA00023125"/>
    </source>
</evidence>
<evidence type="ECO:0000313" key="6">
    <source>
        <dbReference type="EMBL" id="MBA8795796.1"/>
    </source>
</evidence>
<dbReference type="PANTHER" id="PTHR30603:SF47">
    <property type="entry name" value="RNA POLYMERASE SIGMA FACTOR SIGD, CHLOROPLASTIC"/>
    <property type="match status" value="1"/>
</dbReference>
<dbReference type="PROSITE" id="PS00715">
    <property type="entry name" value="SIGMA70_1"/>
    <property type="match status" value="1"/>
</dbReference>
<sequence>MTSDQATRDRTHPDLLDAEEEIELSRRIETGLAARAVLDGTWTPAVVCDPAELAELDRLGRAAAARYVEANLALVGLVLREQGRRAGEPDLFQEGCLGLIEAVRRFDHRRGCRFATYALHWVRAAVREAAGRAQAGPGLSGQQAAALRRVRGLGARLEQELGRSPSVAELADRLGRSVEWTRRVVEHREPAPVDLGAVQLADRRAERDLEAALTGTMPGAELLEALPPLVRAVLRLRYGFGVDGAAHPAGRTAELLGLDKAQVRRLEREGLELLRGLCPAQARLHLAG</sequence>
<dbReference type="InterPro" id="IPR007624">
    <property type="entry name" value="RNA_pol_sigma70_r3"/>
</dbReference>
<dbReference type="InterPro" id="IPR050239">
    <property type="entry name" value="Sigma-70_RNA_pol_init_factors"/>
</dbReference>
<keyword evidence="2" id="KW-0731">Sigma factor</keyword>
<dbReference type="Pfam" id="PF04539">
    <property type="entry name" value="Sigma70_r3"/>
    <property type="match status" value="1"/>
</dbReference>
<dbReference type="Pfam" id="PF00140">
    <property type="entry name" value="Sigma70_r1_2"/>
    <property type="match status" value="1"/>
</dbReference>
<proteinExistence type="predicted"/>
<name>A0A7W3P764_9ACTN</name>
<dbReference type="Proteomes" id="UP000523079">
    <property type="component" value="Unassembled WGS sequence"/>
</dbReference>
<feature type="domain" description="RNA polymerase sigma-70" evidence="5">
    <location>
        <begin position="90"/>
        <end position="103"/>
    </location>
</feature>
<dbReference type="PANTHER" id="PTHR30603">
    <property type="entry name" value="RNA POLYMERASE SIGMA FACTOR RPO"/>
    <property type="match status" value="1"/>
</dbReference>
<dbReference type="RefSeq" id="WP_182561744.1">
    <property type="nucleotide sequence ID" value="NZ_JACGWT010000006.1"/>
</dbReference>